<gene>
    <name evidence="2" type="primary">cas5e</name>
    <name evidence="2" type="ORF">OKJ48_39915</name>
</gene>
<sequence>MSTPHVLLVRLAGPLQSWGTGSHFGVRRDTHTRPTKSGVIGLCAAALGLDRSEKLGELARIRFGVRADRPGTPVLDYHTVGHGTYPLRPRDLITDHRRAKAVAASLDAATGPAFGHHELAGWYGAPKYIETDATSGVLVSKQLSRNAMITERWYLADAAFVAGLQHPDPTVLTEIATALETPRQLLWLGRKSCPPTGTLAGPLLHATIEDAFARTALLPDEGADDEETTAAGGPPCPVAWIEAPPGTPGALRVNDQPISFDSETRSHAPRYEKRLRITISDANNPWEGVLP</sequence>
<dbReference type="InterPro" id="IPR013422">
    <property type="entry name" value="CRISPR-assoc_prot_Cas5_N"/>
</dbReference>
<evidence type="ECO:0000256" key="1">
    <source>
        <dbReference type="ARBA" id="ARBA00023118"/>
    </source>
</evidence>
<evidence type="ECO:0000313" key="3">
    <source>
        <dbReference type="Proteomes" id="UP001352223"/>
    </source>
</evidence>
<organism evidence="2 3">
    <name type="scientific">Streptomyces kunmingensis</name>
    <dbReference type="NCBI Taxonomy" id="68225"/>
    <lineage>
        <taxon>Bacteria</taxon>
        <taxon>Bacillati</taxon>
        <taxon>Actinomycetota</taxon>
        <taxon>Actinomycetes</taxon>
        <taxon>Kitasatosporales</taxon>
        <taxon>Streptomycetaceae</taxon>
        <taxon>Streptomyces</taxon>
    </lineage>
</organism>
<dbReference type="Proteomes" id="UP001352223">
    <property type="component" value="Unassembled WGS sequence"/>
</dbReference>
<dbReference type="CDD" id="cd09756">
    <property type="entry name" value="Cas5_I-E"/>
    <property type="match status" value="1"/>
</dbReference>
<keyword evidence="3" id="KW-1185">Reference proteome</keyword>
<dbReference type="Gene3D" id="3.30.70.2660">
    <property type="match status" value="1"/>
</dbReference>
<evidence type="ECO:0000313" key="2">
    <source>
        <dbReference type="EMBL" id="MEB3966351.1"/>
    </source>
</evidence>
<name>A0ABU6CQ76_9ACTN</name>
<reference evidence="2 3" key="1">
    <citation type="submission" date="2022-10" db="EMBL/GenBank/DDBJ databases">
        <authorList>
            <person name="Xie J."/>
            <person name="Shen N."/>
        </authorList>
    </citation>
    <scope>NUCLEOTIDE SEQUENCE [LARGE SCALE GENOMIC DNA]</scope>
    <source>
        <strain evidence="2 3">DSM 41681</strain>
    </source>
</reference>
<dbReference type="EMBL" id="JAOZYB010000357">
    <property type="protein sequence ID" value="MEB3966351.1"/>
    <property type="molecule type" value="Genomic_DNA"/>
</dbReference>
<dbReference type="InterPro" id="IPR010147">
    <property type="entry name" value="CRISPR-assoc_prot_CasD"/>
</dbReference>
<protein>
    <submittedName>
        <fullName evidence="2">Type I-E CRISPR-associated protein Cas5/CasD</fullName>
    </submittedName>
</protein>
<dbReference type="RefSeq" id="WP_324775550.1">
    <property type="nucleotide sequence ID" value="NZ_BAAATS010000051.1"/>
</dbReference>
<keyword evidence="1" id="KW-0051">Antiviral defense</keyword>
<dbReference type="Pfam" id="PF09704">
    <property type="entry name" value="Cas_Cas5d"/>
    <property type="match status" value="1"/>
</dbReference>
<accession>A0ABU6CQ76</accession>
<dbReference type="NCBIfam" id="TIGR01868">
    <property type="entry name" value="casD_Cas5e"/>
    <property type="match status" value="1"/>
</dbReference>
<dbReference type="NCBIfam" id="TIGR02593">
    <property type="entry name" value="CRISPR_cas5"/>
    <property type="match status" value="1"/>
</dbReference>
<dbReference type="InterPro" id="IPR021124">
    <property type="entry name" value="CRISPR-assoc_prot_Cas5"/>
</dbReference>
<proteinExistence type="predicted"/>
<comment type="caution">
    <text evidence="2">The sequence shown here is derived from an EMBL/GenBank/DDBJ whole genome shotgun (WGS) entry which is preliminary data.</text>
</comment>